<comment type="caution">
    <text evidence="10">The sequence shown here is derived from an EMBL/GenBank/DDBJ whole genome shotgun (WGS) entry which is preliminary data.</text>
</comment>
<dbReference type="Gene3D" id="1.10.630.10">
    <property type="entry name" value="Cytochrome P450"/>
    <property type="match status" value="1"/>
</dbReference>
<keyword evidence="4" id="KW-0560">Oxidoreductase</keyword>
<dbReference type="SUPFAM" id="SSF48264">
    <property type="entry name" value="Cytochrome P450"/>
    <property type="match status" value="1"/>
</dbReference>
<evidence type="ECO:0000256" key="5">
    <source>
        <dbReference type="ARBA" id="ARBA00023004"/>
    </source>
</evidence>
<dbReference type="AlphaFoldDB" id="A0AAE0UCI8"/>
<evidence type="ECO:0000256" key="3">
    <source>
        <dbReference type="ARBA" id="ARBA00022723"/>
    </source>
</evidence>
<feature type="region of interest" description="Disordered" evidence="8">
    <location>
        <begin position="519"/>
        <end position="540"/>
    </location>
</feature>
<feature type="binding site" description="axial binding residue" evidence="7">
    <location>
        <position position="447"/>
    </location>
    <ligand>
        <name>heme</name>
        <dbReference type="ChEBI" id="CHEBI:30413"/>
    </ligand>
    <ligandPart>
        <name>Fe</name>
        <dbReference type="ChEBI" id="CHEBI:18248"/>
    </ligandPart>
</feature>
<dbReference type="PANTHER" id="PTHR46300:SF8">
    <property type="entry name" value="CYTOCHROME P450 2E1"/>
    <property type="match status" value="1"/>
</dbReference>
<evidence type="ECO:0000256" key="9">
    <source>
        <dbReference type="SAM" id="SignalP"/>
    </source>
</evidence>
<dbReference type="InterPro" id="IPR001128">
    <property type="entry name" value="Cyt_P450"/>
</dbReference>
<feature type="signal peptide" evidence="9">
    <location>
        <begin position="1"/>
        <end position="21"/>
    </location>
</feature>
<feature type="region of interest" description="Disordered" evidence="8">
    <location>
        <begin position="689"/>
        <end position="777"/>
    </location>
</feature>
<comment type="similarity">
    <text evidence="2">Belongs to the cytochrome P450 family.</text>
</comment>
<evidence type="ECO:0000313" key="10">
    <source>
        <dbReference type="EMBL" id="KAK3399156.1"/>
    </source>
</evidence>
<feature type="compositionally biased region" description="Low complexity" evidence="8">
    <location>
        <begin position="723"/>
        <end position="740"/>
    </location>
</feature>
<reference evidence="10" key="2">
    <citation type="submission" date="2023-07" db="EMBL/GenBank/DDBJ databases">
        <authorList>
            <consortium name="Lawrence Berkeley National Laboratory"/>
            <person name="Haridas S."/>
            <person name="Hensen N."/>
            <person name="Bonometti L."/>
            <person name="Westerberg I."/>
            <person name="Brannstrom I.O."/>
            <person name="Guillou S."/>
            <person name="Cros-Aarteil S."/>
            <person name="Calhoun S."/>
            <person name="Kuo A."/>
            <person name="Mondo S."/>
            <person name="Pangilinan J."/>
            <person name="Riley R."/>
            <person name="LaButti K."/>
            <person name="Andreopoulos B."/>
            <person name="Lipzen A."/>
            <person name="Chen C."/>
            <person name="Yanf M."/>
            <person name="Daum C."/>
            <person name="Ng V."/>
            <person name="Clum A."/>
            <person name="Steindorff A."/>
            <person name="Ohm R."/>
            <person name="Martin F."/>
            <person name="Silar P."/>
            <person name="Natvig D."/>
            <person name="Lalanne C."/>
            <person name="Gautier V."/>
            <person name="Ament-velasquez S.L."/>
            <person name="Kruys A."/>
            <person name="Hutchinson M.I."/>
            <person name="Powell A.J."/>
            <person name="Barry K."/>
            <person name="Miller A.N."/>
            <person name="Grigoriev I.V."/>
            <person name="Debuchy R."/>
            <person name="Gladieux P."/>
            <person name="Thoren M.H."/>
            <person name="Johannesson H."/>
        </authorList>
    </citation>
    <scope>NUCLEOTIDE SEQUENCE</scope>
    <source>
        <strain evidence="10">FGSC 1904</strain>
    </source>
</reference>
<dbReference type="PRINTS" id="PR00385">
    <property type="entry name" value="P450"/>
</dbReference>
<comment type="pathway">
    <text evidence="1">Antibiotic biosynthesis.</text>
</comment>
<evidence type="ECO:0000313" key="11">
    <source>
        <dbReference type="Proteomes" id="UP001281003"/>
    </source>
</evidence>
<keyword evidence="11" id="KW-1185">Reference proteome</keyword>
<keyword evidence="3 7" id="KW-0479">Metal-binding</keyword>
<dbReference type="Proteomes" id="UP001281003">
    <property type="component" value="Unassembled WGS sequence"/>
</dbReference>
<sequence length="834" mass="93186">MSSVLPITLLTLLVVLLVVQRWLERRRLPPGVKPLPGPTNLPFIGRVHDVPEKGSWIKFYEWSKVYGPIYQTKMFGVTHVWISSEKIAHDLLSKRANIYSDRPLIPNLPDNRTSGDYLALLGRNDTWKRQRKLCNHLMHTSSLASLHDYPTLERNRFLYLLSQSPEDYIEYIEQFTSRTVSRLSWGSAHPAQILRHTTFGLLETISPSGALPNIISFLRHLPLALSPWQKKEKARHDLENKQFHSNVGFVRRMMALDRAEPSFIRTFLEEQASSLKSATKGEEEKQKEADEAMHVVGLMAIAGALTIGSPIQSYILAMCHYPEWQAKLQEEIDRELGGRCPMWEDREKLPLLRAVVKEVIRWRPAVPTGIPHAIEKDDVYEGYFIPAGATIHALEWGITRDEQFYPDAETFNPSRFLLPSYPTYREPLTTYPNLSGFSQFGFGRRTCQGIPIVEQDLFLTMGGMAWAFTITKKRDPATGKEIPVHWNDYTPLLIAKPCRFPFDAIPRGEHKMRKMREMYDEATEGEEAEKEESSEERERTEKWMEGIKMERGEEIPWQTAHDVVDSGAPATEATTGVTAAPVTAIIAPGTSGPGTVVSVAPVVNVDLDVTVVNAGSSGTATDDQPQVHLHTHTYTQPQDQQPPLPKLHAHQPEVLPHPHPHPKPQSHPQSQPLQLPHQQDIPAALVVEHQDPSPSLSSLSKSTSNSRIPSRAPSTRSVAPSITGSATSGTSATSGGSWAGCSEPSLSFRGSSAESSDCEERDVHHRPSAEEDMETETRRKRVRIIKATSSNASSTTIEERFGGKDTSMELGIGIGLGVVDGMETNEMVPGAWRW</sequence>
<dbReference type="GO" id="GO:0020037">
    <property type="term" value="F:heme binding"/>
    <property type="evidence" value="ECO:0007669"/>
    <property type="project" value="InterPro"/>
</dbReference>
<dbReference type="GO" id="GO:0005506">
    <property type="term" value="F:iron ion binding"/>
    <property type="evidence" value="ECO:0007669"/>
    <property type="project" value="InterPro"/>
</dbReference>
<evidence type="ECO:0000256" key="8">
    <source>
        <dbReference type="SAM" id="MobiDB-lite"/>
    </source>
</evidence>
<evidence type="ECO:0000256" key="2">
    <source>
        <dbReference type="ARBA" id="ARBA00010617"/>
    </source>
</evidence>
<reference evidence="10" key="1">
    <citation type="journal article" date="2023" name="Mol. Phylogenet. Evol.">
        <title>Genome-scale phylogeny and comparative genomics of the fungal order Sordariales.</title>
        <authorList>
            <person name="Hensen N."/>
            <person name="Bonometti L."/>
            <person name="Westerberg I."/>
            <person name="Brannstrom I.O."/>
            <person name="Guillou S."/>
            <person name="Cros-Aarteil S."/>
            <person name="Calhoun S."/>
            <person name="Haridas S."/>
            <person name="Kuo A."/>
            <person name="Mondo S."/>
            <person name="Pangilinan J."/>
            <person name="Riley R."/>
            <person name="LaButti K."/>
            <person name="Andreopoulos B."/>
            <person name="Lipzen A."/>
            <person name="Chen C."/>
            <person name="Yan M."/>
            <person name="Daum C."/>
            <person name="Ng V."/>
            <person name="Clum A."/>
            <person name="Steindorff A."/>
            <person name="Ohm R.A."/>
            <person name="Martin F."/>
            <person name="Silar P."/>
            <person name="Natvig D.O."/>
            <person name="Lalanne C."/>
            <person name="Gautier V."/>
            <person name="Ament-Velasquez S.L."/>
            <person name="Kruys A."/>
            <person name="Hutchinson M.I."/>
            <person name="Powell A.J."/>
            <person name="Barry K."/>
            <person name="Miller A.N."/>
            <person name="Grigoriev I.V."/>
            <person name="Debuchy R."/>
            <person name="Gladieux P."/>
            <person name="Hiltunen Thoren M."/>
            <person name="Johannesson H."/>
        </authorList>
    </citation>
    <scope>NUCLEOTIDE SEQUENCE</scope>
    <source>
        <strain evidence="10">FGSC 1904</strain>
    </source>
</reference>
<dbReference type="GO" id="GO:0004497">
    <property type="term" value="F:monooxygenase activity"/>
    <property type="evidence" value="ECO:0007669"/>
    <property type="project" value="InterPro"/>
</dbReference>
<organism evidence="10 11">
    <name type="scientific">Sordaria brevicollis</name>
    <dbReference type="NCBI Taxonomy" id="83679"/>
    <lineage>
        <taxon>Eukaryota</taxon>
        <taxon>Fungi</taxon>
        <taxon>Dikarya</taxon>
        <taxon>Ascomycota</taxon>
        <taxon>Pezizomycotina</taxon>
        <taxon>Sordariomycetes</taxon>
        <taxon>Sordariomycetidae</taxon>
        <taxon>Sordariales</taxon>
        <taxon>Sordariaceae</taxon>
        <taxon>Sordaria</taxon>
    </lineage>
</organism>
<keyword evidence="5 7" id="KW-0408">Iron</keyword>
<evidence type="ECO:0000256" key="4">
    <source>
        <dbReference type="ARBA" id="ARBA00023002"/>
    </source>
</evidence>
<evidence type="ECO:0000256" key="7">
    <source>
        <dbReference type="PIRSR" id="PIRSR602401-1"/>
    </source>
</evidence>
<name>A0AAE0UCI8_SORBR</name>
<protein>
    <submittedName>
        <fullName evidence="10">Cytochrome P450</fullName>
    </submittedName>
</protein>
<feature type="compositionally biased region" description="Low complexity" evidence="8">
    <location>
        <begin position="692"/>
        <end position="706"/>
    </location>
</feature>
<evidence type="ECO:0000256" key="6">
    <source>
        <dbReference type="ARBA" id="ARBA00023194"/>
    </source>
</evidence>
<dbReference type="PRINTS" id="PR00463">
    <property type="entry name" value="EP450I"/>
</dbReference>
<dbReference type="GO" id="GO:0016705">
    <property type="term" value="F:oxidoreductase activity, acting on paired donors, with incorporation or reduction of molecular oxygen"/>
    <property type="evidence" value="ECO:0007669"/>
    <property type="project" value="InterPro"/>
</dbReference>
<dbReference type="Pfam" id="PF00067">
    <property type="entry name" value="p450"/>
    <property type="match status" value="1"/>
</dbReference>
<feature type="chain" id="PRO_5042092276" evidence="9">
    <location>
        <begin position="22"/>
        <end position="834"/>
    </location>
</feature>
<dbReference type="EMBL" id="JAUTDP010000005">
    <property type="protein sequence ID" value="KAK3399156.1"/>
    <property type="molecule type" value="Genomic_DNA"/>
</dbReference>
<comment type="cofactor">
    <cofactor evidence="7">
        <name>heme</name>
        <dbReference type="ChEBI" id="CHEBI:30413"/>
    </cofactor>
</comment>
<keyword evidence="6" id="KW-0045">Antibiotic biosynthesis</keyword>
<dbReference type="InterPro" id="IPR036396">
    <property type="entry name" value="Cyt_P450_sf"/>
</dbReference>
<feature type="compositionally biased region" description="Polar residues" evidence="8">
    <location>
        <begin position="744"/>
        <end position="755"/>
    </location>
</feature>
<accession>A0AAE0UCI8</accession>
<proteinExistence type="inferred from homology"/>
<evidence type="ECO:0000256" key="1">
    <source>
        <dbReference type="ARBA" id="ARBA00004792"/>
    </source>
</evidence>
<dbReference type="CDD" id="cd11065">
    <property type="entry name" value="CYP64-like"/>
    <property type="match status" value="1"/>
</dbReference>
<dbReference type="GO" id="GO:0017000">
    <property type="term" value="P:antibiotic biosynthetic process"/>
    <property type="evidence" value="ECO:0007669"/>
    <property type="project" value="UniProtKB-KW"/>
</dbReference>
<gene>
    <name evidence="10" type="ORF">B0T20DRAFT_192799</name>
</gene>
<dbReference type="PANTHER" id="PTHR46300">
    <property type="entry name" value="P450, PUTATIVE (EUROFUNG)-RELATED-RELATED"/>
    <property type="match status" value="1"/>
</dbReference>
<dbReference type="InterPro" id="IPR050364">
    <property type="entry name" value="Cytochrome_P450_fung"/>
</dbReference>
<feature type="region of interest" description="Disordered" evidence="8">
    <location>
        <begin position="633"/>
        <end position="674"/>
    </location>
</feature>
<feature type="compositionally biased region" description="Polar residues" evidence="8">
    <location>
        <begin position="712"/>
        <end position="722"/>
    </location>
</feature>
<dbReference type="InterPro" id="IPR002401">
    <property type="entry name" value="Cyt_P450_E_grp-I"/>
</dbReference>
<keyword evidence="9" id="KW-0732">Signal</keyword>
<feature type="compositionally biased region" description="Acidic residues" evidence="8">
    <location>
        <begin position="520"/>
        <end position="535"/>
    </location>
</feature>
<keyword evidence="7" id="KW-0349">Heme</keyword>